<sequence>MHHNQLCLCKTRAAQQNSRLSVPNIKLDQYQARIPDTLKKIPKAPPSSTPGVRIRPDTSCVTEMPWENSTILHNPNAILMTLLAALDNELWLFKVWPPAKLPNQCKVTKICNQGTRIDVNLNLSITQQPLDRFERPNTHFEAKHQESQSVLLLDKTRMQSPMCGVLQRNMSHAVQKMPQNPSLMPLAESLRLSRRFRKTLKNPMKWYTKFSQIETSQDPLGPDIMITIPLSNDEVLVYLLLGALLVLFLLLAVQLTQWYTTSTANPQPANNSFHTVLGNLHYIVCIITYQYYQKHNLKEWSDLYGKGNFPDVNQMLSRTQYNVQTIPDIRQTRPECEAQAHIKPGLEPSNISIFMLLQKPAETIVQLFFKRDYQTFFL</sequence>
<organism evidence="1 2">
    <name type="scientific">Entomophthora muscae</name>
    <dbReference type="NCBI Taxonomy" id="34485"/>
    <lineage>
        <taxon>Eukaryota</taxon>
        <taxon>Fungi</taxon>
        <taxon>Fungi incertae sedis</taxon>
        <taxon>Zoopagomycota</taxon>
        <taxon>Entomophthoromycotina</taxon>
        <taxon>Entomophthoromycetes</taxon>
        <taxon>Entomophthorales</taxon>
        <taxon>Entomophthoraceae</taxon>
        <taxon>Entomophthora</taxon>
    </lineage>
</organism>
<reference evidence="1" key="1">
    <citation type="submission" date="2022-04" db="EMBL/GenBank/DDBJ databases">
        <title>Genome of the entomopathogenic fungus Entomophthora muscae.</title>
        <authorList>
            <person name="Elya C."/>
            <person name="Lovett B.R."/>
            <person name="Lee E."/>
            <person name="Macias A.M."/>
            <person name="Hajek A.E."/>
            <person name="De Bivort B.L."/>
            <person name="Kasson M.T."/>
            <person name="De Fine Licht H.H."/>
            <person name="Stajich J.E."/>
        </authorList>
    </citation>
    <scope>NUCLEOTIDE SEQUENCE</scope>
    <source>
        <strain evidence="1">Berkeley</strain>
    </source>
</reference>
<name>A0ACC2SXF7_9FUNG</name>
<proteinExistence type="predicted"/>
<keyword evidence="2" id="KW-1185">Reference proteome</keyword>
<gene>
    <name evidence="1" type="ORF">DSO57_1004093</name>
</gene>
<comment type="caution">
    <text evidence="1">The sequence shown here is derived from an EMBL/GenBank/DDBJ whole genome shotgun (WGS) entry which is preliminary data.</text>
</comment>
<dbReference type="Proteomes" id="UP001165960">
    <property type="component" value="Unassembled WGS sequence"/>
</dbReference>
<evidence type="ECO:0000313" key="2">
    <source>
        <dbReference type="Proteomes" id="UP001165960"/>
    </source>
</evidence>
<protein>
    <submittedName>
        <fullName evidence="1">Uncharacterized protein</fullName>
    </submittedName>
</protein>
<dbReference type="EMBL" id="QTSX02004270">
    <property type="protein sequence ID" value="KAJ9066995.1"/>
    <property type="molecule type" value="Genomic_DNA"/>
</dbReference>
<accession>A0ACC2SXF7</accession>
<evidence type="ECO:0000313" key="1">
    <source>
        <dbReference type="EMBL" id="KAJ9066995.1"/>
    </source>
</evidence>